<dbReference type="EMBL" id="KN550113">
    <property type="protein sequence ID" value="KHJ95010.1"/>
    <property type="molecule type" value="Genomic_DNA"/>
</dbReference>
<dbReference type="OrthoDB" id="5796844at2759"/>
<evidence type="ECO:0000313" key="2">
    <source>
        <dbReference type="Proteomes" id="UP000053660"/>
    </source>
</evidence>
<keyword evidence="2" id="KW-1185">Reference proteome</keyword>
<reference evidence="1 2" key="1">
    <citation type="submission" date="2014-03" db="EMBL/GenBank/DDBJ databases">
        <title>Draft genome of the hookworm Oesophagostomum dentatum.</title>
        <authorList>
            <person name="Mitreva M."/>
        </authorList>
    </citation>
    <scope>NUCLEOTIDE SEQUENCE [LARGE SCALE GENOMIC DNA]</scope>
    <source>
        <strain evidence="1 2">OD-Hann</strain>
    </source>
</reference>
<protein>
    <submittedName>
        <fullName evidence="1">Uncharacterized protein</fullName>
    </submittedName>
</protein>
<gene>
    <name evidence="1" type="ORF">OESDEN_05056</name>
</gene>
<proteinExistence type="predicted"/>
<sequence>MFLERKLSIDYYTASAAWQTPFWFIRYTAAGHWLADLLLQSLRPLLTVASEDVLICAVMVLSQVDFASVGFAAFNDAVSIAETKDSFKCSGIIDFISDPVVLERLACLASSRPQCFFSEASENLETEIQNAIEMRLIAANETERIRSTMLYLQKVGEELQKSLVS</sequence>
<dbReference type="AlphaFoldDB" id="A0A0B1THX1"/>
<accession>A0A0B1THX1</accession>
<name>A0A0B1THX1_OESDE</name>
<evidence type="ECO:0000313" key="1">
    <source>
        <dbReference type="EMBL" id="KHJ95010.1"/>
    </source>
</evidence>
<organism evidence="1 2">
    <name type="scientific">Oesophagostomum dentatum</name>
    <name type="common">Nodular worm</name>
    <dbReference type="NCBI Taxonomy" id="61180"/>
    <lineage>
        <taxon>Eukaryota</taxon>
        <taxon>Metazoa</taxon>
        <taxon>Ecdysozoa</taxon>
        <taxon>Nematoda</taxon>
        <taxon>Chromadorea</taxon>
        <taxon>Rhabditida</taxon>
        <taxon>Rhabditina</taxon>
        <taxon>Rhabditomorpha</taxon>
        <taxon>Strongyloidea</taxon>
        <taxon>Strongylidae</taxon>
        <taxon>Oesophagostomum</taxon>
    </lineage>
</organism>
<dbReference type="Proteomes" id="UP000053660">
    <property type="component" value="Unassembled WGS sequence"/>
</dbReference>